<evidence type="ECO:0000313" key="1">
    <source>
        <dbReference type="EMBL" id="UXN62577.1"/>
    </source>
</evidence>
<gene>
    <name evidence="1" type="ORF">N8E88_21765</name>
</gene>
<reference evidence="1" key="1">
    <citation type="submission" date="2022-09" db="EMBL/GenBank/DDBJ databases">
        <title>Interaction between co-microsymbionts with complementary sets of symbiotic genes in legume-rhizobium systems.</title>
        <authorList>
            <person name="Safronova V."/>
            <person name="Sazanova A."/>
            <person name="Afonin A."/>
            <person name="Chirak E."/>
        </authorList>
    </citation>
    <scope>NUCLEOTIDE SEQUENCE</scope>
    <source>
        <strain evidence="1">A18/3m</strain>
    </source>
</reference>
<accession>A0ACD4D9P2</accession>
<dbReference type="Proteomes" id="UP001061991">
    <property type="component" value="Chromosome"/>
</dbReference>
<dbReference type="EMBL" id="CP104973">
    <property type="protein sequence ID" value="UXN62577.1"/>
    <property type="molecule type" value="Genomic_DNA"/>
</dbReference>
<protein>
    <submittedName>
        <fullName evidence="1">Uncharacterized protein</fullName>
    </submittedName>
</protein>
<proteinExistence type="predicted"/>
<sequence length="82" mass="9216">MAILAEVQTDLLDHKMMVFPIFGCPCVRNLPFEARSSFFKRRIMDEAKKLCDAPVMRIDNKSGHTQSAGIQNISADFGLDAR</sequence>
<organism evidence="1 2">
    <name type="scientific">Phyllobacterium zundukense</name>
    <dbReference type="NCBI Taxonomy" id="1867719"/>
    <lineage>
        <taxon>Bacteria</taxon>
        <taxon>Pseudomonadati</taxon>
        <taxon>Pseudomonadota</taxon>
        <taxon>Alphaproteobacteria</taxon>
        <taxon>Hyphomicrobiales</taxon>
        <taxon>Phyllobacteriaceae</taxon>
        <taxon>Phyllobacterium</taxon>
    </lineage>
</organism>
<keyword evidence="2" id="KW-1185">Reference proteome</keyword>
<name>A0ACD4D9P2_9HYPH</name>
<evidence type="ECO:0000313" key="2">
    <source>
        <dbReference type="Proteomes" id="UP001061991"/>
    </source>
</evidence>